<keyword evidence="4" id="KW-0808">Transferase</keyword>
<dbReference type="AlphaFoldDB" id="A0A3N4VQK6"/>
<dbReference type="InterPro" id="IPR041698">
    <property type="entry name" value="Methyltransf_25"/>
</dbReference>
<reference evidence="4 5" key="1">
    <citation type="submission" date="2018-11" db="EMBL/GenBank/DDBJ databases">
        <title>Genomic Encyclopedia of Type Strains, Phase IV (KMG-IV): sequencing the most valuable type-strain genomes for metagenomic binning, comparative biology and taxonomic classification.</title>
        <authorList>
            <person name="Goeker M."/>
        </authorList>
    </citation>
    <scope>NUCLEOTIDE SEQUENCE [LARGE SCALE GENOMIC DNA]</scope>
    <source>
        <strain evidence="4 5">DSM 27238</strain>
    </source>
</reference>
<dbReference type="SUPFAM" id="SSF53335">
    <property type="entry name" value="S-adenosyl-L-methionine-dependent methyltransferases"/>
    <property type="match status" value="1"/>
</dbReference>
<dbReference type="Pfam" id="PF21782">
    <property type="entry name" value="WHD_PKMT"/>
    <property type="match status" value="1"/>
</dbReference>
<evidence type="ECO:0000259" key="1">
    <source>
        <dbReference type="Pfam" id="PF10119"/>
    </source>
</evidence>
<name>A0A3N4VQK6_9PAST</name>
<dbReference type="Pfam" id="PF10119">
    <property type="entry name" value="MethyTransf_Reg"/>
    <property type="match status" value="1"/>
</dbReference>
<gene>
    <name evidence="4" type="ORF">EDC46_1302</name>
</gene>
<dbReference type="Pfam" id="PF13649">
    <property type="entry name" value="Methyltransf_25"/>
    <property type="match status" value="1"/>
</dbReference>
<feature type="domain" description="PKMT C-terminal winged helix" evidence="3">
    <location>
        <begin position="453"/>
        <end position="526"/>
    </location>
</feature>
<feature type="domain" description="Methyltransferase regulatory" evidence="1">
    <location>
        <begin position="221"/>
        <end position="305"/>
    </location>
</feature>
<evidence type="ECO:0000259" key="3">
    <source>
        <dbReference type="Pfam" id="PF21782"/>
    </source>
</evidence>
<accession>A0A3N4VQK6</accession>
<dbReference type="InterPro" id="IPR050723">
    <property type="entry name" value="CFA/CMAS"/>
</dbReference>
<dbReference type="InterPro" id="IPR018773">
    <property type="entry name" value="MeTrfase_reg_dom_prd"/>
</dbReference>
<proteinExistence type="predicted"/>
<organism evidence="4 5">
    <name type="scientific">Vespertiliibacter pulmonis</name>
    <dbReference type="NCBI Taxonomy" id="1443036"/>
    <lineage>
        <taxon>Bacteria</taxon>
        <taxon>Pseudomonadati</taxon>
        <taxon>Pseudomonadota</taxon>
        <taxon>Gammaproteobacteria</taxon>
        <taxon>Pasteurellales</taxon>
        <taxon>Pasteurellaceae</taxon>
        <taxon>Vespertiliibacter</taxon>
    </lineage>
</organism>
<protein>
    <submittedName>
        <fullName evidence="4">Methyltransferase-like protein</fullName>
    </submittedName>
</protein>
<dbReference type="Gene3D" id="3.40.50.150">
    <property type="entry name" value="Vaccinia Virus protein VP39"/>
    <property type="match status" value="1"/>
</dbReference>
<keyword evidence="4" id="KW-0489">Methyltransferase</keyword>
<dbReference type="InterPro" id="IPR029063">
    <property type="entry name" value="SAM-dependent_MTases_sf"/>
</dbReference>
<dbReference type="PANTHER" id="PTHR43667:SF2">
    <property type="entry name" value="FATTY ACID C-METHYL TRANSFERASE"/>
    <property type="match status" value="1"/>
</dbReference>
<evidence type="ECO:0000313" key="4">
    <source>
        <dbReference type="EMBL" id="RPE83605.1"/>
    </source>
</evidence>
<dbReference type="InterPro" id="IPR048976">
    <property type="entry name" value="WHD_PKMT"/>
</dbReference>
<feature type="domain" description="Methyltransferase" evidence="2">
    <location>
        <begin position="52"/>
        <end position="148"/>
    </location>
</feature>
<keyword evidence="5" id="KW-1185">Reference proteome</keyword>
<dbReference type="GO" id="GO:0032259">
    <property type="term" value="P:methylation"/>
    <property type="evidence" value="ECO:0007669"/>
    <property type="project" value="UniProtKB-KW"/>
</dbReference>
<dbReference type="EMBL" id="RKQP01000003">
    <property type="protein sequence ID" value="RPE83605.1"/>
    <property type="molecule type" value="Genomic_DNA"/>
</dbReference>
<dbReference type="GO" id="GO:0008168">
    <property type="term" value="F:methyltransferase activity"/>
    <property type="evidence" value="ECO:0007669"/>
    <property type="project" value="UniProtKB-KW"/>
</dbReference>
<dbReference type="CDD" id="cd02440">
    <property type="entry name" value="AdoMet_MTases"/>
    <property type="match status" value="1"/>
</dbReference>
<dbReference type="Proteomes" id="UP000281691">
    <property type="component" value="Unassembled WGS sequence"/>
</dbReference>
<evidence type="ECO:0000313" key="5">
    <source>
        <dbReference type="Proteomes" id="UP000281691"/>
    </source>
</evidence>
<comment type="caution">
    <text evidence="4">The sequence shown here is derived from an EMBL/GenBank/DDBJ whole genome shotgun (WGS) entry which is preliminary data.</text>
</comment>
<dbReference type="PANTHER" id="PTHR43667">
    <property type="entry name" value="CYCLOPROPANE-FATTY-ACYL-PHOSPHOLIPID SYNTHASE"/>
    <property type="match status" value="1"/>
</dbReference>
<dbReference type="RefSeq" id="WP_237306856.1">
    <property type="nucleotide sequence ID" value="NZ_CP016615.1"/>
</dbReference>
<evidence type="ECO:0000259" key="2">
    <source>
        <dbReference type="Pfam" id="PF13649"/>
    </source>
</evidence>
<sequence>MNETLQHTSDLAQGYNDLPYTSNVFTHCQPTRLHALAKMKGLDPAPLANAKVLEIGCSYGGNLLPYAIRYPNSQIVGIDLAEYQINVGKQMMQAVGVENVELVTADISQVSFKIQFDYIICHGVFSWVPESVQQAILQTIQDYLAPNGIAYVSYNTYPGWKIKDIAKELMLFSSHSNLPLLERAEQSFGALKFTSDIFERSLNPFANVLANTFKDIMKSEKYYIAHEYFEGYNNPLYFKDFIQKISKYNLSYVTDSTRPIIFHHFLFQNEEYNQICQFFENKLESVEQYVDFIENRQFRTSIITHKANLDTHEISNNIEEYSYCHHFYDIYFAVKIEFVEATPEKAAYWTTSVGSLELFYTPLRAHLFEYLQSKNEPCKVRDVFDWLSQFPEYNEEEVISTLFILIHSYGTYLSFSPKKASSYKKKPKIIEKYRNFIKFVMFNPDITNLSDKYYQPIKLDFFSQHLAQYLDGTRTIADLTKQVRQDFENGTLSLVKNGIEISSNDFSDKEIKQMVNNGLKLLDINGFFDVHLR</sequence>